<dbReference type="EMBL" id="QTSX02005418">
    <property type="protein sequence ID" value="KAJ9059765.1"/>
    <property type="molecule type" value="Genomic_DNA"/>
</dbReference>
<comment type="caution">
    <text evidence="1">The sequence shown here is derived from an EMBL/GenBank/DDBJ whole genome shotgun (WGS) entry which is preliminary data.</text>
</comment>
<keyword evidence="2" id="KW-1185">Reference proteome</keyword>
<protein>
    <submittedName>
        <fullName evidence="1">Uncharacterized protein</fullName>
    </submittedName>
</protein>
<gene>
    <name evidence="1" type="ORF">DSO57_1038066</name>
</gene>
<reference evidence="1" key="1">
    <citation type="submission" date="2022-04" db="EMBL/GenBank/DDBJ databases">
        <title>Genome of the entomopathogenic fungus Entomophthora muscae.</title>
        <authorList>
            <person name="Elya C."/>
            <person name="Lovett B.R."/>
            <person name="Lee E."/>
            <person name="Macias A.M."/>
            <person name="Hajek A.E."/>
            <person name="De Bivort B.L."/>
            <person name="Kasson M.T."/>
            <person name="De Fine Licht H.H."/>
            <person name="Stajich J.E."/>
        </authorList>
    </citation>
    <scope>NUCLEOTIDE SEQUENCE</scope>
    <source>
        <strain evidence="1">Berkeley</strain>
    </source>
</reference>
<accession>A0ACC2SBR1</accession>
<sequence length="143" mass="15886">MLTFSSSSHHLAQSLASASIYLIASLELRLNPQASVQPFLAIALVSFVLCALLADIAAFSRKYQNPWLLMLLIPLMEPLISFLLSTVWMVMAIVQVGSLILGLSNTSYCLVAINVLSWFNSTVWLSQLVIAQFESLHREFAKR</sequence>
<evidence type="ECO:0000313" key="2">
    <source>
        <dbReference type="Proteomes" id="UP001165960"/>
    </source>
</evidence>
<dbReference type="Proteomes" id="UP001165960">
    <property type="component" value="Unassembled WGS sequence"/>
</dbReference>
<proteinExistence type="predicted"/>
<evidence type="ECO:0000313" key="1">
    <source>
        <dbReference type="EMBL" id="KAJ9059765.1"/>
    </source>
</evidence>
<name>A0ACC2SBR1_9FUNG</name>
<organism evidence="1 2">
    <name type="scientific">Entomophthora muscae</name>
    <dbReference type="NCBI Taxonomy" id="34485"/>
    <lineage>
        <taxon>Eukaryota</taxon>
        <taxon>Fungi</taxon>
        <taxon>Fungi incertae sedis</taxon>
        <taxon>Zoopagomycota</taxon>
        <taxon>Entomophthoromycotina</taxon>
        <taxon>Entomophthoromycetes</taxon>
        <taxon>Entomophthorales</taxon>
        <taxon>Entomophthoraceae</taxon>
        <taxon>Entomophthora</taxon>
    </lineage>
</organism>